<evidence type="ECO:0000256" key="8">
    <source>
        <dbReference type="ARBA" id="ARBA00023125"/>
    </source>
</evidence>
<organism evidence="14 15">
    <name type="scientific">Biomaibacter acetigenes</name>
    <dbReference type="NCBI Taxonomy" id="2316383"/>
    <lineage>
        <taxon>Bacteria</taxon>
        <taxon>Bacillati</taxon>
        <taxon>Bacillota</taxon>
        <taxon>Clostridia</taxon>
        <taxon>Thermosediminibacterales</taxon>
        <taxon>Tepidanaerobacteraceae</taxon>
        <taxon>Biomaibacter</taxon>
    </lineage>
</organism>
<dbReference type="Pfam" id="PF00730">
    <property type="entry name" value="HhH-GPD"/>
    <property type="match status" value="1"/>
</dbReference>
<dbReference type="InterPro" id="IPR004036">
    <property type="entry name" value="Endonuclease-III-like_CS2"/>
</dbReference>
<dbReference type="InterPro" id="IPR004035">
    <property type="entry name" value="Endouclease-III_FeS-bd_BS"/>
</dbReference>
<keyword evidence="11 12" id="KW-0326">Glycosidase</keyword>
<keyword evidence="6 12" id="KW-0408">Iron</keyword>
<accession>A0A3G2R9V3</accession>
<dbReference type="PIRSF" id="PIRSF001435">
    <property type="entry name" value="Nth"/>
    <property type="match status" value="1"/>
</dbReference>
<keyword evidence="8 12" id="KW-0238">DNA-binding</keyword>
<evidence type="ECO:0000256" key="10">
    <source>
        <dbReference type="ARBA" id="ARBA00023239"/>
    </source>
</evidence>
<evidence type="ECO:0000259" key="13">
    <source>
        <dbReference type="SMART" id="SM00478"/>
    </source>
</evidence>
<dbReference type="HAMAP" id="MF_00942">
    <property type="entry name" value="Nth"/>
    <property type="match status" value="1"/>
</dbReference>
<dbReference type="GO" id="GO:0046872">
    <property type="term" value="F:metal ion binding"/>
    <property type="evidence" value="ECO:0007669"/>
    <property type="project" value="UniProtKB-KW"/>
</dbReference>
<protein>
    <recommendedName>
        <fullName evidence="12">Endonuclease III</fullName>
        <ecNumber evidence="12">4.2.99.18</ecNumber>
    </recommendedName>
    <alternativeName>
        <fullName evidence="12">DNA-(apurinic or apyrimidinic site) lyase</fullName>
    </alternativeName>
</protein>
<comment type="catalytic activity">
    <reaction evidence="12">
        <text>2'-deoxyribonucleotide-(2'-deoxyribose 5'-phosphate)-2'-deoxyribonucleotide-DNA = a 3'-end 2'-deoxyribonucleotide-(2,3-dehydro-2,3-deoxyribose 5'-phosphate)-DNA + a 5'-end 5'-phospho-2'-deoxyribonucleoside-DNA + H(+)</text>
        <dbReference type="Rhea" id="RHEA:66592"/>
        <dbReference type="Rhea" id="RHEA-COMP:13180"/>
        <dbReference type="Rhea" id="RHEA-COMP:16897"/>
        <dbReference type="Rhea" id="RHEA-COMP:17067"/>
        <dbReference type="ChEBI" id="CHEBI:15378"/>
        <dbReference type="ChEBI" id="CHEBI:136412"/>
        <dbReference type="ChEBI" id="CHEBI:157695"/>
        <dbReference type="ChEBI" id="CHEBI:167181"/>
        <dbReference type="EC" id="4.2.99.18"/>
    </reaction>
</comment>
<evidence type="ECO:0000256" key="9">
    <source>
        <dbReference type="ARBA" id="ARBA00023204"/>
    </source>
</evidence>
<dbReference type="PROSITE" id="PS01155">
    <property type="entry name" value="ENDONUCLEASE_III_2"/>
    <property type="match status" value="1"/>
</dbReference>
<reference evidence="14 15" key="1">
    <citation type="submission" date="2018-10" db="EMBL/GenBank/DDBJ databases">
        <authorList>
            <person name="Zhang X."/>
        </authorList>
    </citation>
    <scope>NUCLEOTIDE SEQUENCE [LARGE SCALE GENOMIC DNA]</scope>
    <source>
        <strain evidence="14 15">SK-G1</strain>
    </source>
</reference>
<dbReference type="GO" id="GO:0140078">
    <property type="term" value="F:class I DNA-(apurinic or apyrimidinic site) endonuclease activity"/>
    <property type="evidence" value="ECO:0007669"/>
    <property type="project" value="UniProtKB-EC"/>
</dbReference>
<evidence type="ECO:0000313" key="15">
    <source>
        <dbReference type="Proteomes" id="UP000280960"/>
    </source>
</evidence>
<dbReference type="InterPro" id="IPR011257">
    <property type="entry name" value="DNA_glycosylase"/>
</dbReference>
<dbReference type="GO" id="GO:0019104">
    <property type="term" value="F:DNA N-glycosylase activity"/>
    <property type="evidence" value="ECO:0007669"/>
    <property type="project" value="UniProtKB-UniRule"/>
</dbReference>
<keyword evidence="14" id="KW-0255">Endonuclease</keyword>
<dbReference type="InterPro" id="IPR000445">
    <property type="entry name" value="HhH_motif"/>
</dbReference>
<feature type="binding site" evidence="12">
    <location>
        <position position="230"/>
    </location>
    <ligand>
        <name>[4Fe-4S] cluster</name>
        <dbReference type="ChEBI" id="CHEBI:49883"/>
    </ligand>
</feature>
<dbReference type="FunFam" id="1.10.1670.10:FF:000001">
    <property type="entry name" value="Endonuclease III"/>
    <property type="match status" value="1"/>
</dbReference>
<comment type="function">
    <text evidence="12">DNA repair enzyme that has both DNA N-glycosylase activity and AP-lyase activity. The DNA N-glycosylase activity releases various damaged pyrimidines from DNA by cleaving the N-glycosidic bond, leaving an AP (apurinic/apyrimidinic) site. The AP-lyase activity cleaves the phosphodiester bond 3' to the AP site by a beta-elimination, leaving a 3'-terminal unsaturated sugar and a product with a terminal 5'-phosphate.</text>
</comment>
<keyword evidence="9 12" id="KW-0234">DNA repair</keyword>
<dbReference type="InterPro" id="IPR003265">
    <property type="entry name" value="HhH-GPD_domain"/>
</dbReference>
<evidence type="ECO:0000256" key="1">
    <source>
        <dbReference type="ARBA" id="ARBA00008343"/>
    </source>
</evidence>
<keyword evidence="15" id="KW-1185">Reference proteome</keyword>
<dbReference type="PANTHER" id="PTHR10359">
    <property type="entry name" value="A/G-SPECIFIC ADENINE GLYCOSYLASE/ENDONUCLEASE III"/>
    <property type="match status" value="1"/>
</dbReference>
<dbReference type="FunFam" id="1.10.340.30:FF:000001">
    <property type="entry name" value="Endonuclease III"/>
    <property type="match status" value="1"/>
</dbReference>
<dbReference type="RefSeq" id="WP_122015778.1">
    <property type="nucleotide sequence ID" value="NZ_CP033169.1"/>
</dbReference>
<dbReference type="Proteomes" id="UP000280960">
    <property type="component" value="Chromosome"/>
</dbReference>
<dbReference type="GO" id="GO:0003677">
    <property type="term" value="F:DNA binding"/>
    <property type="evidence" value="ECO:0007669"/>
    <property type="project" value="UniProtKB-UniRule"/>
</dbReference>
<keyword evidence="14" id="KW-0540">Nuclease</keyword>
<evidence type="ECO:0000256" key="11">
    <source>
        <dbReference type="ARBA" id="ARBA00023295"/>
    </source>
</evidence>
<feature type="binding site" evidence="12">
    <location>
        <position position="221"/>
    </location>
    <ligand>
        <name>[4Fe-4S] cluster</name>
        <dbReference type="ChEBI" id="CHEBI:49883"/>
    </ligand>
</feature>
<evidence type="ECO:0000256" key="12">
    <source>
        <dbReference type="HAMAP-Rule" id="MF_00942"/>
    </source>
</evidence>
<dbReference type="Gene3D" id="1.10.340.30">
    <property type="entry name" value="Hypothetical protein, domain 2"/>
    <property type="match status" value="1"/>
</dbReference>
<dbReference type="InterPro" id="IPR023170">
    <property type="entry name" value="HhH_base_excis_C"/>
</dbReference>
<dbReference type="Gene3D" id="1.10.1670.10">
    <property type="entry name" value="Helix-hairpin-Helix base-excision DNA repair enzymes (C-terminal)"/>
    <property type="match status" value="1"/>
</dbReference>
<evidence type="ECO:0000256" key="4">
    <source>
        <dbReference type="ARBA" id="ARBA00022763"/>
    </source>
</evidence>
<dbReference type="PANTHER" id="PTHR10359:SF18">
    <property type="entry name" value="ENDONUCLEASE III"/>
    <property type="match status" value="1"/>
</dbReference>
<evidence type="ECO:0000256" key="6">
    <source>
        <dbReference type="ARBA" id="ARBA00023004"/>
    </source>
</evidence>
<dbReference type="SMART" id="SM00478">
    <property type="entry name" value="ENDO3c"/>
    <property type="match status" value="1"/>
</dbReference>
<keyword evidence="10 12" id="KW-0456">Lyase</keyword>
<dbReference type="Pfam" id="PF10576">
    <property type="entry name" value="EndIII_4Fe-2S"/>
    <property type="match status" value="1"/>
</dbReference>
<dbReference type="PROSITE" id="PS00764">
    <property type="entry name" value="ENDONUCLEASE_III_1"/>
    <property type="match status" value="1"/>
</dbReference>
<dbReference type="EC" id="4.2.99.18" evidence="12"/>
<name>A0A3G2R9V3_9FIRM</name>
<dbReference type="GO" id="GO:0006285">
    <property type="term" value="P:base-excision repair, AP site formation"/>
    <property type="evidence" value="ECO:0007669"/>
    <property type="project" value="TreeGrafter"/>
</dbReference>
<dbReference type="InterPro" id="IPR003651">
    <property type="entry name" value="Endonuclease3_FeS-loop_motif"/>
</dbReference>
<keyword evidence="3 12" id="KW-0479">Metal-binding</keyword>
<keyword evidence="4 12" id="KW-0227">DNA damage</keyword>
<dbReference type="AlphaFoldDB" id="A0A3G2R9V3"/>
<dbReference type="KEGG" id="bacg:D2962_11050"/>
<evidence type="ECO:0000313" key="14">
    <source>
        <dbReference type="EMBL" id="AYO32272.1"/>
    </source>
</evidence>
<dbReference type="NCBIfam" id="TIGR01083">
    <property type="entry name" value="nth"/>
    <property type="match status" value="1"/>
</dbReference>
<proteinExistence type="inferred from homology"/>
<comment type="cofactor">
    <cofactor evidence="12">
        <name>[4Fe-4S] cluster</name>
        <dbReference type="ChEBI" id="CHEBI:49883"/>
    </cofactor>
    <text evidence="12">Binds 1 [4Fe-4S] cluster.</text>
</comment>
<dbReference type="SMART" id="SM00525">
    <property type="entry name" value="FES"/>
    <property type="match status" value="1"/>
</dbReference>
<evidence type="ECO:0000256" key="3">
    <source>
        <dbReference type="ARBA" id="ARBA00022723"/>
    </source>
</evidence>
<sequence length="236" mass="26977">MKKITGKSSRKINKCNITDKHRHVNPDNDEKRISKVLSVLENTYPEATTALHFENPFQLLIATILAAQCTDKRVNQVTERLFKKYKSPEDFARADLYELQEDIKECGLFRNKSKNIIEASRELVGKYGGEVPADFEKLIKLPGVGRKTANVILANAFGIPAFAVDTHVFRLARRLGFSDKEDVLGVERDLMEKVPRELWIKAHHWLIYHGRRVCRAINPKCTECPLKDFCPSVKVS</sequence>
<dbReference type="GO" id="GO:0051539">
    <property type="term" value="F:4 iron, 4 sulfur cluster binding"/>
    <property type="evidence" value="ECO:0007669"/>
    <property type="project" value="UniProtKB-UniRule"/>
</dbReference>
<evidence type="ECO:0000256" key="5">
    <source>
        <dbReference type="ARBA" id="ARBA00022801"/>
    </source>
</evidence>
<comment type="similarity">
    <text evidence="1 12">Belongs to the Nth/MutY family.</text>
</comment>
<dbReference type="InterPro" id="IPR005759">
    <property type="entry name" value="Nth"/>
</dbReference>
<keyword evidence="2 12" id="KW-0004">4Fe-4S</keyword>
<keyword evidence="7 12" id="KW-0411">Iron-sulfur</keyword>
<dbReference type="SUPFAM" id="SSF48150">
    <property type="entry name" value="DNA-glycosylase"/>
    <property type="match status" value="1"/>
</dbReference>
<evidence type="ECO:0000256" key="2">
    <source>
        <dbReference type="ARBA" id="ARBA00022485"/>
    </source>
</evidence>
<dbReference type="Pfam" id="PF00633">
    <property type="entry name" value="HHH"/>
    <property type="match status" value="1"/>
</dbReference>
<evidence type="ECO:0000256" key="7">
    <source>
        <dbReference type="ARBA" id="ARBA00023014"/>
    </source>
</evidence>
<feature type="binding site" evidence="12">
    <location>
        <position position="224"/>
    </location>
    <ligand>
        <name>[4Fe-4S] cluster</name>
        <dbReference type="ChEBI" id="CHEBI:49883"/>
    </ligand>
</feature>
<dbReference type="CDD" id="cd00056">
    <property type="entry name" value="ENDO3c"/>
    <property type="match status" value="1"/>
</dbReference>
<feature type="binding site" evidence="12">
    <location>
        <position position="214"/>
    </location>
    <ligand>
        <name>[4Fe-4S] cluster</name>
        <dbReference type="ChEBI" id="CHEBI:49883"/>
    </ligand>
</feature>
<dbReference type="EMBL" id="CP033169">
    <property type="protein sequence ID" value="AYO32272.1"/>
    <property type="molecule type" value="Genomic_DNA"/>
</dbReference>
<keyword evidence="5 12" id="KW-0378">Hydrolase</keyword>
<gene>
    <name evidence="12 14" type="primary">nth</name>
    <name evidence="14" type="ORF">D2962_11050</name>
</gene>
<feature type="domain" description="HhH-GPD" evidence="13">
    <location>
        <begin position="65"/>
        <end position="212"/>
    </location>
</feature>